<reference evidence="2" key="1">
    <citation type="journal article" date="2020" name="Nature">
        <title>Giant virus diversity and host interactions through global metagenomics.</title>
        <authorList>
            <person name="Schulz F."/>
            <person name="Roux S."/>
            <person name="Paez-Espino D."/>
            <person name="Jungbluth S."/>
            <person name="Walsh D.A."/>
            <person name="Denef V.J."/>
            <person name="McMahon K.D."/>
            <person name="Konstantinidis K.T."/>
            <person name="Eloe-Fadrosh E.A."/>
            <person name="Kyrpides N.C."/>
            <person name="Woyke T."/>
        </authorList>
    </citation>
    <scope>NUCLEOTIDE SEQUENCE</scope>
    <source>
        <strain evidence="2">GVMAG-S-3300012000-57</strain>
    </source>
</reference>
<dbReference type="EMBL" id="MN740899">
    <property type="protein sequence ID" value="QHU17194.1"/>
    <property type="molecule type" value="Genomic_DNA"/>
</dbReference>
<evidence type="ECO:0000313" key="2">
    <source>
        <dbReference type="EMBL" id="QHU17194.1"/>
    </source>
</evidence>
<sequence length="200" mass="23558">MERTNHLFQTIEDLKTQYYEQNEKKFIFKRKQKLDCAEAISSHIELQKLLDATIFIIPNTSHIFFNYPTFKTFAHPGVYDAIVQHAMTQLNYCIDKYGSYEMHINLDTFSVSAVERYNEGIRLYCNECLKSQCEYYSKITNMHMYNVPSLIDAIAKLLDGFIHPEIKTKIIKYTREESNIVIPQLYAMLHNSCDKIEQTI</sequence>
<name>A0A6C0KLH7_9ZZZZ</name>
<organism evidence="2">
    <name type="scientific">viral metagenome</name>
    <dbReference type="NCBI Taxonomy" id="1070528"/>
    <lineage>
        <taxon>unclassified sequences</taxon>
        <taxon>metagenomes</taxon>
        <taxon>organismal metagenomes</taxon>
    </lineage>
</organism>
<proteinExistence type="predicted"/>
<dbReference type="Pfam" id="PF00650">
    <property type="entry name" value="CRAL_TRIO"/>
    <property type="match status" value="1"/>
</dbReference>
<accession>A0A6C0KLH7</accession>
<dbReference type="AlphaFoldDB" id="A0A6C0KLH7"/>
<dbReference type="InterPro" id="IPR001251">
    <property type="entry name" value="CRAL-TRIO_dom"/>
</dbReference>
<protein>
    <recommendedName>
        <fullName evidence="1">CRAL-TRIO domain-containing protein</fullName>
    </recommendedName>
</protein>
<evidence type="ECO:0000259" key="1">
    <source>
        <dbReference type="Pfam" id="PF00650"/>
    </source>
</evidence>
<feature type="domain" description="CRAL-TRIO" evidence="1">
    <location>
        <begin position="96"/>
        <end position="173"/>
    </location>
</feature>